<comment type="caution">
    <text evidence="1">The sequence shown here is derived from an EMBL/GenBank/DDBJ whole genome shotgun (WGS) entry which is preliminary data.</text>
</comment>
<protein>
    <submittedName>
        <fullName evidence="1">Uncharacterized protein</fullName>
    </submittedName>
</protein>
<dbReference type="EMBL" id="JAQIZT010000001">
    <property type="protein sequence ID" value="KAJ7012018.1"/>
    <property type="molecule type" value="Genomic_DNA"/>
</dbReference>
<accession>A0AAD6RN75</accession>
<reference evidence="1 2" key="1">
    <citation type="journal article" date="2023" name="Mol. Ecol. Resour.">
        <title>Chromosome-level genome assembly of a triploid poplar Populus alba 'Berolinensis'.</title>
        <authorList>
            <person name="Chen S."/>
            <person name="Yu Y."/>
            <person name="Wang X."/>
            <person name="Wang S."/>
            <person name="Zhang T."/>
            <person name="Zhou Y."/>
            <person name="He R."/>
            <person name="Meng N."/>
            <person name="Wang Y."/>
            <person name="Liu W."/>
            <person name="Liu Z."/>
            <person name="Liu J."/>
            <person name="Guo Q."/>
            <person name="Huang H."/>
            <person name="Sederoff R.R."/>
            <person name="Wang G."/>
            <person name="Qu G."/>
            <person name="Chen S."/>
        </authorList>
    </citation>
    <scope>NUCLEOTIDE SEQUENCE [LARGE SCALE GENOMIC DNA]</scope>
    <source>
        <strain evidence="1">SC-2020</strain>
    </source>
</reference>
<dbReference type="AlphaFoldDB" id="A0AAD6RN75"/>
<organism evidence="1 2">
    <name type="scientific">Populus alba x Populus x berolinensis</name>
    <dbReference type="NCBI Taxonomy" id="444605"/>
    <lineage>
        <taxon>Eukaryota</taxon>
        <taxon>Viridiplantae</taxon>
        <taxon>Streptophyta</taxon>
        <taxon>Embryophyta</taxon>
        <taxon>Tracheophyta</taxon>
        <taxon>Spermatophyta</taxon>
        <taxon>Magnoliopsida</taxon>
        <taxon>eudicotyledons</taxon>
        <taxon>Gunneridae</taxon>
        <taxon>Pentapetalae</taxon>
        <taxon>rosids</taxon>
        <taxon>fabids</taxon>
        <taxon>Malpighiales</taxon>
        <taxon>Salicaceae</taxon>
        <taxon>Saliceae</taxon>
        <taxon>Populus</taxon>
    </lineage>
</organism>
<evidence type="ECO:0000313" key="1">
    <source>
        <dbReference type="EMBL" id="KAJ7012018.1"/>
    </source>
</evidence>
<evidence type="ECO:0000313" key="2">
    <source>
        <dbReference type="Proteomes" id="UP001164929"/>
    </source>
</evidence>
<name>A0AAD6RN75_9ROSI</name>
<sequence>MTYEINMEKHELEEKPKKNLEFITIHLIDSDDDHEEGDEDIVKNHHHKRVMKATWSDDSNSNPSDDEKHVAIMCFMTIKSDIRYFFR</sequence>
<keyword evidence="2" id="KW-1185">Reference proteome</keyword>
<gene>
    <name evidence="1" type="ORF">NC653_002189</name>
</gene>
<dbReference type="Proteomes" id="UP001164929">
    <property type="component" value="Chromosome 1"/>
</dbReference>
<proteinExistence type="predicted"/>